<reference evidence="1 2" key="1">
    <citation type="journal article" date="2023" name="Nucleic Acids Res.">
        <title>The hologenome of Daphnia magna reveals possible DNA methylation and microbiome-mediated evolution of the host genome.</title>
        <authorList>
            <person name="Chaturvedi A."/>
            <person name="Li X."/>
            <person name="Dhandapani V."/>
            <person name="Marshall H."/>
            <person name="Kissane S."/>
            <person name="Cuenca-Cambronero M."/>
            <person name="Asole G."/>
            <person name="Calvet F."/>
            <person name="Ruiz-Romero M."/>
            <person name="Marangio P."/>
            <person name="Guigo R."/>
            <person name="Rago D."/>
            <person name="Mirbahai L."/>
            <person name="Eastwood N."/>
            <person name="Colbourne J.K."/>
            <person name="Zhou J."/>
            <person name="Mallon E."/>
            <person name="Orsini L."/>
        </authorList>
    </citation>
    <scope>NUCLEOTIDE SEQUENCE [LARGE SCALE GENOMIC DNA]</scope>
    <source>
        <strain evidence="1">LRV0_1</strain>
    </source>
</reference>
<accession>A0ABR0B0F9</accession>
<protein>
    <recommendedName>
        <fullName evidence="3">Secreted protein</fullName>
    </recommendedName>
</protein>
<sequence length="114" mass="13107">MAAYSVMHFFARRDFIIYLFMLGRCGLAGLRSGLLRGSEDYCLLAPECYKALVWLILPKTHGFRRNAKFAVAGRSKRCQNLSWILEFLQKRLKLLLPDTALVRHLRSLSRCLSG</sequence>
<proteinExistence type="predicted"/>
<evidence type="ECO:0000313" key="2">
    <source>
        <dbReference type="Proteomes" id="UP001234178"/>
    </source>
</evidence>
<name>A0ABR0B0F9_9CRUS</name>
<comment type="caution">
    <text evidence="1">The sequence shown here is derived from an EMBL/GenBank/DDBJ whole genome shotgun (WGS) entry which is preliminary data.</text>
</comment>
<organism evidence="1 2">
    <name type="scientific">Daphnia magna</name>
    <dbReference type="NCBI Taxonomy" id="35525"/>
    <lineage>
        <taxon>Eukaryota</taxon>
        <taxon>Metazoa</taxon>
        <taxon>Ecdysozoa</taxon>
        <taxon>Arthropoda</taxon>
        <taxon>Crustacea</taxon>
        <taxon>Branchiopoda</taxon>
        <taxon>Diplostraca</taxon>
        <taxon>Cladocera</taxon>
        <taxon>Anomopoda</taxon>
        <taxon>Daphniidae</taxon>
        <taxon>Daphnia</taxon>
    </lineage>
</organism>
<gene>
    <name evidence="1" type="ORF">OUZ56_024253</name>
</gene>
<evidence type="ECO:0008006" key="3">
    <source>
        <dbReference type="Google" id="ProtNLM"/>
    </source>
</evidence>
<dbReference type="EMBL" id="JAOYFB010000039">
    <property type="protein sequence ID" value="KAK4030866.1"/>
    <property type="molecule type" value="Genomic_DNA"/>
</dbReference>
<keyword evidence="2" id="KW-1185">Reference proteome</keyword>
<evidence type="ECO:0000313" key="1">
    <source>
        <dbReference type="EMBL" id="KAK4030866.1"/>
    </source>
</evidence>
<dbReference type="Proteomes" id="UP001234178">
    <property type="component" value="Unassembled WGS sequence"/>
</dbReference>